<dbReference type="SMART" id="SM00825">
    <property type="entry name" value="PKS_KS"/>
    <property type="match status" value="1"/>
</dbReference>
<dbReference type="PANTHER" id="PTHR11712:SF336">
    <property type="entry name" value="3-OXOACYL-[ACYL-CARRIER-PROTEIN] SYNTHASE, MITOCHONDRIAL"/>
    <property type="match status" value="1"/>
</dbReference>
<evidence type="ECO:0000256" key="2">
    <source>
        <dbReference type="ARBA" id="ARBA00008467"/>
    </source>
</evidence>
<dbReference type="InterPro" id="IPR014031">
    <property type="entry name" value="Ketoacyl_synth_C"/>
</dbReference>
<dbReference type="InterPro" id="IPR000794">
    <property type="entry name" value="Beta-ketoacyl_synthase"/>
</dbReference>
<dbReference type="NCBIfam" id="NF005589">
    <property type="entry name" value="PRK07314.1"/>
    <property type="match status" value="1"/>
</dbReference>
<evidence type="ECO:0000256" key="8">
    <source>
        <dbReference type="ARBA" id="ARBA00023098"/>
    </source>
</evidence>
<organism evidence="15 16">
    <name type="scientific">Nitrospira moscoviensis</name>
    <dbReference type="NCBI Taxonomy" id="42253"/>
    <lineage>
        <taxon>Bacteria</taxon>
        <taxon>Pseudomonadati</taxon>
        <taxon>Nitrospirota</taxon>
        <taxon>Nitrospiria</taxon>
        <taxon>Nitrospirales</taxon>
        <taxon>Nitrospiraceae</taxon>
        <taxon>Nitrospira</taxon>
    </lineage>
</organism>
<dbReference type="InterPro" id="IPR017568">
    <property type="entry name" value="3-oxoacyl-ACP_synth-2"/>
</dbReference>
<dbReference type="PROSITE" id="PS52004">
    <property type="entry name" value="KS3_2"/>
    <property type="match status" value="1"/>
</dbReference>
<protein>
    <recommendedName>
        <fullName evidence="4 11">3-oxoacyl-[acyl-carrier-protein] synthase 2</fullName>
        <ecNumber evidence="3 11">2.3.1.179</ecNumber>
    </recommendedName>
</protein>
<dbReference type="Proteomes" id="UP000069205">
    <property type="component" value="Chromosome"/>
</dbReference>
<evidence type="ECO:0000313" key="15">
    <source>
        <dbReference type="EMBL" id="ALA58277.1"/>
    </source>
</evidence>
<keyword evidence="9 11" id="KW-0275">Fatty acid biosynthesis</keyword>
<proteinExistence type="inferred from homology"/>
<dbReference type="Pfam" id="PF00109">
    <property type="entry name" value="ketoacyl-synt"/>
    <property type="match status" value="1"/>
</dbReference>
<name>A0A0K2GCE9_NITMO</name>
<comment type="pathway">
    <text evidence="1 11">Lipid metabolism; fatty acid biosynthesis.</text>
</comment>
<dbReference type="FunFam" id="3.40.47.10:FF:000018">
    <property type="entry name" value="3-oxoacyl-[acyl-carrier-protein] synthase 2"/>
    <property type="match status" value="1"/>
</dbReference>
<dbReference type="GO" id="GO:0006633">
    <property type="term" value="P:fatty acid biosynthetic process"/>
    <property type="evidence" value="ECO:0007669"/>
    <property type="project" value="UniProtKB-UniRule"/>
</dbReference>
<reference evidence="15 16" key="1">
    <citation type="journal article" date="2015" name="Proc. Natl. Acad. Sci. U.S.A.">
        <title>Expanded metabolic versatility of ubiquitous nitrite-oxidizing bacteria from the genus Nitrospira.</title>
        <authorList>
            <person name="Koch H."/>
            <person name="Lucker S."/>
            <person name="Albertsen M."/>
            <person name="Kitzinger K."/>
            <person name="Herbold C."/>
            <person name="Spieck E."/>
            <person name="Nielsen P.H."/>
            <person name="Wagner M."/>
            <person name="Daims H."/>
        </authorList>
    </citation>
    <scope>NUCLEOTIDE SEQUENCE [LARGE SCALE GENOMIC DNA]</scope>
    <source>
        <strain evidence="15 16">NSP M-1</strain>
    </source>
</reference>
<comment type="similarity">
    <text evidence="2 11 13">Belongs to the thiolase-like superfamily. Beta-ketoacyl-ACP synthases family.</text>
</comment>
<dbReference type="InterPro" id="IPR020841">
    <property type="entry name" value="PKS_Beta-ketoAc_synthase_dom"/>
</dbReference>
<evidence type="ECO:0000256" key="3">
    <source>
        <dbReference type="ARBA" id="ARBA00012356"/>
    </source>
</evidence>
<evidence type="ECO:0000256" key="7">
    <source>
        <dbReference type="ARBA" id="ARBA00022832"/>
    </source>
</evidence>
<evidence type="ECO:0000256" key="11">
    <source>
        <dbReference type="PIRNR" id="PIRNR000447"/>
    </source>
</evidence>
<dbReference type="SUPFAM" id="SSF53901">
    <property type="entry name" value="Thiolase-like"/>
    <property type="match status" value="2"/>
</dbReference>
<dbReference type="PIRSF" id="PIRSF000447">
    <property type="entry name" value="KAS_II"/>
    <property type="match status" value="1"/>
</dbReference>
<dbReference type="CDD" id="cd00834">
    <property type="entry name" value="KAS_I_II"/>
    <property type="match status" value="1"/>
</dbReference>
<evidence type="ECO:0000259" key="14">
    <source>
        <dbReference type="PROSITE" id="PS52004"/>
    </source>
</evidence>
<dbReference type="RefSeq" id="WP_053379469.1">
    <property type="nucleotide sequence ID" value="NZ_CP011801.1"/>
</dbReference>
<dbReference type="Gene3D" id="3.40.47.10">
    <property type="match status" value="1"/>
</dbReference>
<evidence type="ECO:0000256" key="12">
    <source>
        <dbReference type="PIRSR" id="PIRSR000447-1"/>
    </source>
</evidence>
<feature type="active site" description="For beta-ketoacyl synthase activity" evidence="12">
    <location>
        <position position="167"/>
    </location>
</feature>
<keyword evidence="6 11" id="KW-0808">Transferase</keyword>
<evidence type="ECO:0000256" key="10">
    <source>
        <dbReference type="ARBA" id="ARBA00023315"/>
    </source>
</evidence>
<feature type="domain" description="Ketosynthase family 3 (KS3)" evidence="14">
    <location>
        <begin position="2"/>
        <end position="415"/>
    </location>
</feature>
<keyword evidence="10 11" id="KW-0012">Acyltransferase</keyword>
<dbReference type="PANTHER" id="PTHR11712">
    <property type="entry name" value="POLYKETIDE SYNTHASE-RELATED"/>
    <property type="match status" value="1"/>
</dbReference>
<gene>
    <name evidence="15" type="primary">fabF</name>
    <name evidence="15" type="ORF">NITMOv2_1857</name>
</gene>
<dbReference type="Pfam" id="PF02801">
    <property type="entry name" value="Ketoacyl-synt_C"/>
    <property type="match status" value="1"/>
</dbReference>
<dbReference type="PROSITE" id="PS00606">
    <property type="entry name" value="KS3_1"/>
    <property type="match status" value="1"/>
</dbReference>
<dbReference type="STRING" id="42253.NITMOv2_1857"/>
<comment type="catalytic activity">
    <reaction evidence="11">
        <text>(9Z)-hexadecenoyl-[ACP] + malonyl-[ACP] + H(+) = 3-oxo-(11Z)-octadecenoyl-[ACP] + holo-[ACP] + CO2</text>
        <dbReference type="Rhea" id="RHEA:55040"/>
        <dbReference type="Rhea" id="RHEA-COMP:9623"/>
        <dbReference type="Rhea" id="RHEA-COMP:9685"/>
        <dbReference type="Rhea" id="RHEA-COMP:10800"/>
        <dbReference type="Rhea" id="RHEA-COMP:14074"/>
        <dbReference type="ChEBI" id="CHEBI:15378"/>
        <dbReference type="ChEBI" id="CHEBI:16526"/>
        <dbReference type="ChEBI" id="CHEBI:64479"/>
        <dbReference type="ChEBI" id="CHEBI:78449"/>
        <dbReference type="ChEBI" id="CHEBI:83989"/>
        <dbReference type="ChEBI" id="CHEBI:138538"/>
        <dbReference type="EC" id="2.3.1.179"/>
    </reaction>
</comment>
<dbReference type="EC" id="2.3.1.179" evidence="3 11"/>
<evidence type="ECO:0000256" key="13">
    <source>
        <dbReference type="RuleBase" id="RU003694"/>
    </source>
</evidence>
<dbReference type="InterPro" id="IPR018201">
    <property type="entry name" value="Ketoacyl_synth_AS"/>
</dbReference>
<dbReference type="InterPro" id="IPR014030">
    <property type="entry name" value="Ketoacyl_synth_N"/>
</dbReference>
<sequence>MSTRVVITGLGVVSPIGIGVSEFWKAALAGRSGVTAIESFDPFPMDGYRSKVAGQVRNFSPERYLPSQQADRVDRYAQFALVATKEALTDADLVMAKEAPHRVGVIVGAGMGGMVMGEREITQLYQQQKPHRVHPNFIPVITLNSASGIVAMASGAKGPNLTISTACSSSAHALGQALQCIRSGQADVVITVGADASITPLVFAGFCSLRALSSKYNDHPDKASRPFDQGRDGFVMGEGAGALIVESLAHARKRNARIYAELAGYAATSEAYHMVIPREDGAEVAMTMKLALDSAGIAAAQVDYINAHATSTTIGDAVEAKAVRQLFKGHADKIAVNATKSLIGHTLGAAGALGAVATSLAIHTGQIHPTANYDHPDPACRLAGISRSVQERTIRAALLNAFGFGSNNAAVVLKKFAA</sequence>
<keyword evidence="5 11" id="KW-0444">Lipid biosynthesis</keyword>
<keyword evidence="8" id="KW-0443">Lipid metabolism</keyword>
<evidence type="ECO:0000256" key="6">
    <source>
        <dbReference type="ARBA" id="ARBA00022679"/>
    </source>
</evidence>
<dbReference type="GO" id="GO:0004315">
    <property type="term" value="F:3-oxoacyl-[acyl-carrier-protein] synthase activity"/>
    <property type="evidence" value="ECO:0007669"/>
    <property type="project" value="UniProtKB-UniRule"/>
</dbReference>
<comment type="function">
    <text evidence="11">Involved in the type II fatty acid elongation cycle. Catalyzes the elongation of a wide range of acyl-ACP by the addition of two carbons from malonyl-ACP to an acyl acceptor. Can efficiently catalyze the conversion of palmitoleoyl-ACP (cis-hexadec-9-enoyl-ACP) to cis-vaccenoyl-ACP (cis-octadec-11-enoyl-ACP), an essential step in the thermal regulation of fatty acid composition.</text>
</comment>
<accession>A0A0K2GCE9</accession>
<evidence type="ECO:0000256" key="5">
    <source>
        <dbReference type="ARBA" id="ARBA00022516"/>
    </source>
</evidence>
<dbReference type="PATRIC" id="fig|42253.5.peg.1828"/>
<keyword evidence="7" id="KW-0276">Fatty acid metabolism</keyword>
<comment type="catalytic activity">
    <reaction evidence="11">
        <text>a fatty acyl-[ACP] + malonyl-[ACP] + H(+) = a 3-oxoacyl-[ACP] + holo-[ACP] + CO2</text>
        <dbReference type="Rhea" id="RHEA:22836"/>
        <dbReference type="Rhea" id="RHEA-COMP:9623"/>
        <dbReference type="Rhea" id="RHEA-COMP:9685"/>
        <dbReference type="Rhea" id="RHEA-COMP:9916"/>
        <dbReference type="Rhea" id="RHEA-COMP:14125"/>
        <dbReference type="ChEBI" id="CHEBI:15378"/>
        <dbReference type="ChEBI" id="CHEBI:16526"/>
        <dbReference type="ChEBI" id="CHEBI:64479"/>
        <dbReference type="ChEBI" id="CHEBI:78449"/>
        <dbReference type="ChEBI" id="CHEBI:78776"/>
        <dbReference type="ChEBI" id="CHEBI:138651"/>
    </reaction>
</comment>
<dbReference type="EMBL" id="CP011801">
    <property type="protein sequence ID" value="ALA58277.1"/>
    <property type="molecule type" value="Genomic_DNA"/>
</dbReference>
<keyword evidence="16" id="KW-1185">Reference proteome</keyword>
<dbReference type="NCBIfam" id="TIGR03150">
    <property type="entry name" value="fabF"/>
    <property type="match status" value="1"/>
</dbReference>
<dbReference type="KEGG" id="nmv:NITMOv2_1857"/>
<evidence type="ECO:0000256" key="9">
    <source>
        <dbReference type="ARBA" id="ARBA00023160"/>
    </source>
</evidence>
<dbReference type="InterPro" id="IPR016039">
    <property type="entry name" value="Thiolase-like"/>
</dbReference>
<dbReference type="UniPathway" id="UPA00094"/>
<dbReference type="AlphaFoldDB" id="A0A0K2GCE9"/>
<evidence type="ECO:0000256" key="4">
    <source>
        <dbReference type="ARBA" id="ARBA00014657"/>
    </source>
</evidence>
<evidence type="ECO:0000256" key="1">
    <source>
        <dbReference type="ARBA" id="ARBA00005194"/>
    </source>
</evidence>
<evidence type="ECO:0000313" key="16">
    <source>
        <dbReference type="Proteomes" id="UP000069205"/>
    </source>
</evidence>